<proteinExistence type="predicted"/>
<dbReference type="PROSITE" id="PS51257">
    <property type="entry name" value="PROKAR_LIPOPROTEIN"/>
    <property type="match status" value="1"/>
</dbReference>
<evidence type="ECO:0000313" key="4">
    <source>
        <dbReference type="Proteomes" id="UP000824023"/>
    </source>
</evidence>
<dbReference type="SUPFAM" id="SSF75011">
    <property type="entry name" value="3-carboxy-cis,cis-mucoante lactonizing enzyme"/>
    <property type="match status" value="1"/>
</dbReference>
<keyword evidence="2" id="KW-0732">Signal</keyword>
<evidence type="ECO:0000256" key="1">
    <source>
        <dbReference type="SAM" id="MobiDB-lite"/>
    </source>
</evidence>
<name>A0A9D2CW96_9BACE</name>
<dbReference type="AlphaFoldDB" id="A0A9D2CW96"/>
<comment type="caution">
    <text evidence="3">The sequence shown here is derived from an EMBL/GenBank/DDBJ whole genome shotgun (WGS) entry which is preliminary data.</text>
</comment>
<sequence length="433" mass="46600">MMKRLYPYFLMGCLLLAACGDDGVEAPGTGPGESDNEDVDNNPPSALTGYADPDGVMILSGGTYTLENAFLTFIDPEGEVENKVYAGANSSELGNDGVALYLCDGKQYILCNDWNQADGKENNGLLIVADAETLVKEKSFARADMVFQHPVNDAQEEVDTSLGGIAVLDEHNVFIFAQGVLRFDSTTGELKLIEGAYDIGNAGSANTVESIVSSRGATVVNGCLYAVTGGFWSTTALVEFAKGKDEVNRRLELGRGGLVSGMCLADDGTLIVATYTRGRDSGYLSFIDLDSWTVTDQKTIPANISPALHDNSGIAYLDGYLYFTGAEESEFTMASNTTLSRYSIETGRVEKDIVDFKSDEPDANVLDCNIVADRNSGYIYVATSEDNWEGVTSDTHILVYDCKEDTPRLMRNISNVAHSVKGVYPLSVFAGQP</sequence>
<evidence type="ECO:0000313" key="3">
    <source>
        <dbReference type="EMBL" id="HIZ00667.1"/>
    </source>
</evidence>
<feature type="signal peptide" evidence="2">
    <location>
        <begin position="1"/>
        <end position="17"/>
    </location>
</feature>
<dbReference type="EMBL" id="DXCK01000003">
    <property type="protein sequence ID" value="HIZ00667.1"/>
    <property type="molecule type" value="Genomic_DNA"/>
</dbReference>
<dbReference type="Pfam" id="PF16819">
    <property type="entry name" value="DUF5074"/>
    <property type="match status" value="1"/>
</dbReference>
<evidence type="ECO:0008006" key="5">
    <source>
        <dbReference type="Google" id="ProtNLM"/>
    </source>
</evidence>
<dbReference type="InterPro" id="IPR015943">
    <property type="entry name" value="WD40/YVTN_repeat-like_dom_sf"/>
</dbReference>
<dbReference type="Proteomes" id="UP000824023">
    <property type="component" value="Unassembled WGS sequence"/>
</dbReference>
<feature type="region of interest" description="Disordered" evidence="1">
    <location>
        <begin position="26"/>
        <end position="47"/>
    </location>
</feature>
<reference evidence="3" key="2">
    <citation type="submission" date="2021-04" db="EMBL/GenBank/DDBJ databases">
        <authorList>
            <person name="Gilroy R."/>
        </authorList>
    </citation>
    <scope>NUCLEOTIDE SEQUENCE</scope>
    <source>
        <strain evidence="3">ChiHjej12B11-24981</strain>
    </source>
</reference>
<evidence type="ECO:0000256" key="2">
    <source>
        <dbReference type="SAM" id="SignalP"/>
    </source>
</evidence>
<protein>
    <recommendedName>
        <fullName evidence="5">Lipoprotein</fullName>
    </recommendedName>
</protein>
<dbReference type="InterPro" id="IPR031815">
    <property type="entry name" value="DUF5074"/>
</dbReference>
<accession>A0A9D2CW96</accession>
<gene>
    <name evidence="3" type="ORF">H9819_00200</name>
</gene>
<organism evidence="3 4">
    <name type="scientific">Candidatus Bacteroides merdipullorum</name>
    <dbReference type="NCBI Taxonomy" id="2838474"/>
    <lineage>
        <taxon>Bacteria</taxon>
        <taxon>Pseudomonadati</taxon>
        <taxon>Bacteroidota</taxon>
        <taxon>Bacteroidia</taxon>
        <taxon>Bacteroidales</taxon>
        <taxon>Bacteroidaceae</taxon>
        <taxon>Bacteroides</taxon>
    </lineage>
</organism>
<feature type="chain" id="PRO_5038494771" description="Lipoprotein" evidence="2">
    <location>
        <begin position="18"/>
        <end position="433"/>
    </location>
</feature>
<reference evidence="3" key="1">
    <citation type="journal article" date="2021" name="PeerJ">
        <title>Extensive microbial diversity within the chicken gut microbiome revealed by metagenomics and culture.</title>
        <authorList>
            <person name="Gilroy R."/>
            <person name="Ravi A."/>
            <person name="Getino M."/>
            <person name="Pursley I."/>
            <person name="Horton D.L."/>
            <person name="Alikhan N.F."/>
            <person name="Baker D."/>
            <person name="Gharbi K."/>
            <person name="Hall N."/>
            <person name="Watson M."/>
            <person name="Adriaenssens E.M."/>
            <person name="Foster-Nyarko E."/>
            <person name="Jarju S."/>
            <person name="Secka A."/>
            <person name="Antonio M."/>
            <person name="Oren A."/>
            <person name="Chaudhuri R.R."/>
            <person name="La Ragione R."/>
            <person name="Hildebrand F."/>
            <person name="Pallen M.J."/>
        </authorList>
    </citation>
    <scope>NUCLEOTIDE SEQUENCE</scope>
    <source>
        <strain evidence="3">ChiHjej12B11-24981</strain>
    </source>
</reference>
<dbReference type="Gene3D" id="2.130.10.10">
    <property type="entry name" value="YVTN repeat-like/Quinoprotein amine dehydrogenase"/>
    <property type="match status" value="1"/>
</dbReference>